<proteinExistence type="predicted"/>
<comment type="caution">
    <text evidence="1">The sequence shown here is derived from an EMBL/GenBank/DDBJ whole genome shotgun (WGS) entry which is preliminary data.</text>
</comment>
<gene>
    <name evidence="1" type="ORF">NCGR_LOCUS28113</name>
</gene>
<sequence>MADLKQPMKRCHDRVVRRLTTNVVAAPNRHKRVILRNSTKLYIAAESRTLSCSKKERMVGIAKELEMFRAPEQMKARHALYFRHQGTRAVTYWKRIRIQHIFQTVATIGIEKIHFCSRRTILCLVEDQKVMLKVAMEFDKDLLKREDRRREELSLKDGFWKEDEEGEHAAHS</sequence>
<dbReference type="AlphaFoldDB" id="A0A811PEM5"/>
<evidence type="ECO:0000313" key="2">
    <source>
        <dbReference type="Proteomes" id="UP000604825"/>
    </source>
</evidence>
<protein>
    <submittedName>
        <fullName evidence="1">Uncharacterized protein</fullName>
    </submittedName>
</protein>
<dbReference type="EMBL" id="CAJGYO010000007">
    <property type="protein sequence ID" value="CAD6242693.1"/>
    <property type="molecule type" value="Genomic_DNA"/>
</dbReference>
<organism evidence="1 2">
    <name type="scientific">Miscanthus lutarioriparius</name>
    <dbReference type="NCBI Taxonomy" id="422564"/>
    <lineage>
        <taxon>Eukaryota</taxon>
        <taxon>Viridiplantae</taxon>
        <taxon>Streptophyta</taxon>
        <taxon>Embryophyta</taxon>
        <taxon>Tracheophyta</taxon>
        <taxon>Spermatophyta</taxon>
        <taxon>Magnoliopsida</taxon>
        <taxon>Liliopsida</taxon>
        <taxon>Poales</taxon>
        <taxon>Poaceae</taxon>
        <taxon>PACMAD clade</taxon>
        <taxon>Panicoideae</taxon>
        <taxon>Andropogonodae</taxon>
        <taxon>Andropogoneae</taxon>
        <taxon>Saccharinae</taxon>
        <taxon>Miscanthus</taxon>
    </lineage>
</organism>
<evidence type="ECO:0000313" key="1">
    <source>
        <dbReference type="EMBL" id="CAD6242693.1"/>
    </source>
</evidence>
<accession>A0A811PEM5</accession>
<dbReference type="Proteomes" id="UP000604825">
    <property type="component" value="Unassembled WGS sequence"/>
</dbReference>
<keyword evidence="2" id="KW-1185">Reference proteome</keyword>
<reference evidence="1" key="1">
    <citation type="submission" date="2020-10" db="EMBL/GenBank/DDBJ databases">
        <authorList>
            <person name="Han B."/>
            <person name="Lu T."/>
            <person name="Zhao Q."/>
            <person name="Huang X."/>
            <person name="Zhao Y."/>
        </authorList>
    </citation>
    <scope>NUCLEOTIDE SEQUENCE</scope>
</reference>
<name>A0A811PEM5_9POAL</name>